<dbReference type="AlphaFoldDB" id="A0AAV9M9X3"/>
<organism evidence="1 2">
    <name type="scientific">Solanum pinnatisectum</name>
    <name type="common">tansyleaf nightshade</name>
    <dbReference type="NCBI Taxonomy" id="50273"/>
    <lineage>
        <taxon>Eukaryota</taxon>
        <taxon>Viridiplantae</taxon>
        <taxon>Streptophyta</taxon>
        <taxon>Embryophyta</taxon>
        <taxon>Tracheophyta</taxon>
        <taxon>Spermatophyta</taxon>
        <taxon>Magnoliopsida</taxon>
        <taxon>eudicotyledons</taxon>
        <taxon>Gunneridae</taxon>
        <taxon>Pentapetalae</taxon>
        <taxon>asterids</taxon>
        <taxon>lamiids</taxon>
        <taxon>Solanales</taxon>
        <taxon>Solanaceae</taxon>
        <taxon>Solanoideae</taxon>
        <taxon>Solaneae</taxon>
        <taxon>Solanum</taxon>
    </lineage>
</organism>
<reference evidence="1 2" key="1">
    <citation type="submission" date="2023-10" db="EMBL/GenBank/DDBJ databases">
        <title>Genome-Wide Identification Analysis in wild type Solanum Pinnatisectum Reveals Some Genes Defensing Phytophthora Infestans.</title>
        <authorList>
            <person name="Sun C."/>
        </authorList>
    </citation>
    <scope>NUCLEOTIDE SEQUENCE [LARGE SCALE GENOMIC DNA]</scope>
    <source>
        <strain evidence="1">LQN</strain>
        <tissue evidence="1">Leaf</tissue>
    </source>
</reference>
<dbReference type="Proteomes" id="UP001311915">
    <property type="component" value="Unassembled WGS sequence"/>
</dbReference>
<comment type="caution">
    <text evidence="1">The sequence shown here is derived from an EMBL/GenBank/DDBJ whole genome shotgun (WGS) entry which is preliminary data.</text>
</comment>
<protein>
    <submittedName>
        <fullName evidence="1">Uncharacterized protein</fullName>
    </submittedName>
</protein>
<evidence type="ECO:0000313" key="2">
    <source>
        <dbReference type="Proteomes" id="UP001311915"/>
    </source>
</evidence>
<evidence type="ECO:0000313" key="1">
    <source>
        <dbReference type="EMBL" id="KAK4733815.1"/>
    </source>
</evidence>
<proteinExistence type="predicted"/>
<keyword evidence="2" id="KW-1185">Reference proteome</keyword>
<dbReference type="PANTHER" id="PTHR33067">
    <property type="entry name" value="RNA-DIRECTED DNA POLYMERASE-RELATED"/>
    <property type="match status" value="1"/>
</dbReference>
<dbReference type="PANTHER" id="PTHR33067:SF39">
    <property type="entry name" value="TRANSCRIPTION FACTOR INTERACTOR AND REGULATOR CCHC(ZN) FAMILY"/>
    <property type="match status" value="1"/>
</dbReference>
<name>A0AAV9M9X3_9SOLN</name>
<gene>
    <name evidence="1" type="ORF">R3W88_008076</name>
</gene>
<sequence length="79" mass="8894">MENKRRLTKYKIVELTEECSSRIQNKLPTKLKDPGSFTVQITIGPKIATIILQLADRSVARPEGVVEDVLVQVVSLIFQ</sequence>
<dbReference type="EMBL" id="JAWPEI010000002">
    <property type="protein sequence ID" value="KAK4733815.1"/>
    <property type="molecule type" value="Genomic_DNA"/>
</dbReference>
<accession>A0AAV9M9X3</accession>